<dbReference type="GO" id="GO:0006457">
    <property type="term" value="P:protein folding"/>
    <property type="evidence" value="ECO:0007669"/>
    <property type="project" value="InterPro"/>
</dbReference>
<feature type="domain" description="Trigger factor C-terminal" evidence="14">
    <location>
        <begin position="265"/>
        <end position="422"/>
    </location>
</feature>
<evidence type="ECO:0000256" key="8">
    <source>
        <dbReference type="ARBA" id="ARBA00023186"/>
    </source>
</evidence>
<evidence type="ECO:0000256" key="5">
    <source>
        <dbReference type="ARBA" id="ARBA00016902"/>
    </source>
</evidence>
<dbReference type="InterPro" id="IPR008881">
    <property type="entry name" value="Trigger_fac_ribosome-bd_bac"/>
</dbReference>
<keyword evidence="6" id="KW-0132">Cell division</keyword>
<dbReference type="InterPro" id="IPR037041">
    <property type="entry name" value="Trigger_fac_C_sf"/>
</dbReference>
<comment type="similarity">
    <text evidence="3">Belongs to the FKBP-type PPIase family. Tig subfamily.</text>
</comment>
<evidence type="ECO:0000259" key="13">
    <source>
        <dbReference type="Pfam" id="PF05697"/>
    </source>
</evidence>
<keyword evidence="8" id="KW-0143">Chaperone</keyword>
<evidence type="ECO:0000256" key="6">
    <source>
        <dbReference type="ARBA" id="ARBA00022618"/>
    </source>
</evidence>
<evidence type="ECO:0000256" key="2">
    <source>
        <dbReference type="ARBA" id="ARBA00004496"/>
    </source>
</evidence>
<dbReference type="PIRSF" id="PIRSF003095">
    <property type="entry name" value="Trigger_factor"/>
    <property type="match status" value="1"/>
</dbReference>
<dbReference type="Gene3D" id="1.10.3120.10">
    <property type="entry name" value="Trigger factor, C-terminal domain"/>
    <property type="match status" value="1"/>
</dbReference>
<sequence>MKVTQRKLDDGKLRLECVATPVEVNEVLQNAYIQFAQQMGLRPEKDKTVAQVAEEQMGIKNLDSIVQDQAIEGLVPYAIDKKNLTPAYPPKAEHDRAIARDREFAFTVVVLPKPNYELSSYEPVSITVQPFEVSEDEVQRHMDETAEHYAEYVADDPHPVAKGDSVKVKLECSEDGKPMPGLTTEGRTYTTGAGYMPDGFDENIIGMNVGETKEFTFEGPSLDDDGNECTQKVECRATVLEIQKKVVPAITDEWVTKYMPMYKSADDFRNSIRESLEKQGREQYDDYNRQLAASELARRFQGSIADEVYEAMREQLMNNVRQTAQQQGKTLDAFIEEQGGQQQFGMMMMMQIRELLVQGFALDALFRHEHLVLNDDDINAACRAMNPQVNPKMLRQRLEQTGRGFMLREAAERLKANNWLLEHANIRIAGEQADADKAEADAADAAE</sequence>
<dbReference type="EMBL" id="WAJR01000023">
    <property type="protein sequence ID" value="KAB1638700.1"/>
    <property type="molecule type" value="Genomic_DNA"/>
</dbReference>
<dbReference type="GO" id="GO:0005737">
    <property type="term" value="C:cytoplasm"/>
    <property type="evidence" value="ECO:0007669"/>
    <property type="project" value="UniProtKB-SubCell"/>
</dbReference>
<dbReference type="InterPro" id="IPR001179">
    <property type="entry name" value="PPIase_FKBP_dom"/>
</dbReference>
<feature type="domain" description="PPIase FKBP-type" evidence="12">
    <location>
        <begin position="160"/>
        <end position="217"/>
    </location>
</feature>
<dbReference type="Pfam" id="PF05697">
    <property type="entry name" value="Trigger_N"/>
    <property type="match status" value="1"/>
</dbReference>
<dbReference type="SUPFAM" id="SSF54534">
    <property type="entry name" value="FKBP-like"/>
    <property type="match status" value="1"/>
</dbReference>
<dbReference type="GO" id="GO:0003755">
    <property type="term" value="F:peptidyl-prolyl cis-trans isomerase activity"/>
    <property type="evidence" value="ECO:0007669"/>
    <property type="project" value="UniProtKB-KW"/>
</dbReference>
<dbReference type="SUPFAM" id="SSF102735">
    <property type="entry name" value="Trigger factor ribosome-binding domain"/>
    <property type="match status" value="1"/>
</dbReference>
<evidence type="ECO:0000256" key="11">
    <source>
        <dbReference type="ARBA" id="ARBA00029986"/>
    </source>
</evidence>
<comment type="subcellular location">
    <subcellularLocation>
        <location evidence="2">Cytoplasm</location>
    </subcellularLocation>
</comment>
<dbReference type="RefSeq" id="WP_158050077.1">
    <property type="nucleotide sequence ID" value="NZ_DBFATS010000042.1"/>
</dbReference>
<evidence type="ECO:0000256" key="10">
    <source>
        <dbReference type="ARBA" id="ARBA00023306"/>
    </source>
</evidence>
<keyword evidence="16" id="KW-1185">Reference proteome</keyword>
<dbReference type="InterPro" id="IPR008880">
    <property type="entry name" value="Trigger_fac_C"/>
</dbReference>
<dbReference type="InterPro" id="IPR005215">
    <property type="entry name" value="Trig_fac"/>
</dbReference>
<dbReference type="Pfam" id="PF00254">
    <property type="entry name" value="FKBP_C"/>
    <property type="match status" value="1"/>
</dbReference>
<dbReference type="Gene3D" id="3.30.70.1050">
    <property type="entry name" value="Trigger factor ribosome-binding domain"/>
    <property type="match status" value="1"/>
</dbReference>
<dbReference type="GO" id="GO:0015031">
    <property type="term" value="P:protein transport"/>
    <property type="evidence" value="ECO:0007669"/>
    <property type="project" value="InterPro"/>
</dbReference>
<dbReference type="InterPro" id="IPR036611">
    <property type="entry name" value="Trigger_fac_ribosome-bd_sf"/>
</dbReference>
<reference evidence="15 16" key="1">
    <citation type="submission" date="2019-09" db="EMBL/GenBank/DDBJ databases">
        <title>Whole genome shotgun sequencing (WGS) of Ellagibacter isourolithinifaciens DSM 104140(T) and Adlercreutzia muris DSM 29508(T).</title>
        <authorList>
            <person name="Stoll D.A."/>
            <person name="Danylec N."/>
            <person name="Huch M."/>
        </authorList>
    </citation>
    <scope>NUCLEOTIDE SEQUENCE [LARGE SCALE GENOMIC DNA]</scope>
    <source>
        <strain evidence="15 16">DSM 104140</strain>
    </source>
</reference>
<name>A0A6N6NK12_9ACTN</name>
<evidence type="ECO:0000256" key="1">
    <source>
        <dbReference type="ARBA" id="ARBA00000971"/>
    </source>
</evidence>
<dbReference type="Gene3D" id="3.10.50.40">
    <property type="match status" value="1"/>
</dbReference>
<dbReference type="GeneID" id="98658423"/>
<protein>
    <recommendedName>
        <fullName evidence="5">Trigger factor</fullName>
        <ecNumber evidence="4">5.2.1.8</ecNumber>
    </recommendedName>
    <alternativeName>
        <fullName evidence="11">PPIase</fullName>
    </alternativeName>
</protein>
<organism evidence="15 16">
    <name type="scientific">Ellagibacter isourolithinifaciens</name>
    <dbReference type="NCBI Taxonomy" id="2137581"/>
    <lineage>
        <taxon>Bacteria</taxon>
        <taxon>Bacillati</taxon>
        <taxon>Actinomycetota</taxon>
        <taxon>Coriobacteriia</taxon>
        <taxon>Eggerthellales</taxon>
        <taxon>Eggerthellaceae</taxon>
        <taxon>Ellagibacter</taxon>
    </lineage>
</organism>
<evidence type="ECO:0000256" key="9">
    <source>
        <dbReference type="ARBA" id="ARBA00023235"/>
    </source>
</evidence>
<evidence type="ECO:0000256" key="7">
    <source>
        <dbReference type="ARBA" id="ARBA00023110"/>
    </source>
</evidence>
<feature type="domain" description="Trigger factor ribosome-binding bacterial" evidence="13">
    <location>
        <begin position="1"/>
        <end position="144"/>
    </location>
</feature>
<keyword evidence="7" id="KW-0697">Rotamase</keyword>
<comment type="catalytic activity">
    <reaction evidence="1">
        <text>[protein]-peptidylproline (omega=180) = [protein]-peptidylproline (omega=0)</text>
        <dbReference type="Rhea" id="RHEA:16237"/>
        <dbReference type="Rhea" id="RHEA-COMP:10747"/>
        <dbReference type="Rhea" id="RHEA-COMP:10748"/>
        <dbReference type="ChEBI" id="CHEBI:83833"/>
        <dbReference type="ChEBI" id="CHEBI:83834"/>
        <dbReference type="EC" id="5.2.1.8"/>
    </reaction>
</comment>
<comment type="caution">
    <text evidence="15">The sequence shown here is derived from an EMBL/GenBank/DDBJ whole genome shotgun (WGS) entry which is preliminary data.</text>
</comment>
<evidence type="ECO:0000256" key="4">
    <source>
        <dbReference type="ARBA" id="ARBA00013194"/>
    </source>
</evidence>
<accession>A0A6N6NK12</accession>
<keyword evidence="10" id="KW-0131">Cell cycle</keyword>
<dbReference type="OrthoDB" id="9767721at2"/>
<evidence type="ECO:0000259" key="12">
    <source>
        <dbReference type="Pfam" id="PF00254"/>
    </source>
</evidence>
<gene>
    <name evidence="15" type="ORF">F8C90_08385</name>
</gene>
<dbReference type="EC" id="5.2.1.8" evidence="4"/>
<evidence type="ECO:0000256" key="3">
    <source>
        <dbReference type="ARBA" id="ARBA00005464"/>
    </source>
</evidence>
<keyword evidence="9" id="KW-0413">Isomerase</keyword>
<dbReference type="InterPro" id="IPR046357">
    <property type="entry name" value="PPIase_dom_sf"/>
</dbReference>
<dbReference type="Proteomes" id="UP000468668">
    <property type="component" value="Unassembled WGS sequence"/>
</dbReference>
<evidence type="ECO:0000259" key="14">
    <source>
        <dbReference type="Pfam" id="PF05698"/>
    </source>
</evidence>
<dbReference type="GO" id="GO:0051301">
    <property type="term" value="P:cell division"/>
    <property type="evidence" value="ECO:0007669"/>
    <property type="project" value="UniProtKB-KW"/>
</dbReference>
<proteinExistence type="inferred from homology"/>
<dbReference type="InterPro" id="IPR027304">
    <property type="entry name" value="Trigger_fact/SurA_dom_sf"/>
</dbReference>
<evidence type="ECO:0000313" key="15">
    <source>
        <dbReference type="EMBL" id="KAB1638700.1"/>
    </source>
</evidence>
<dbReference type="SUPFAM" id="SSF109998">
    <property type="entry name" value="Triger factor/SurA peptide-binding domain-like"/>
    <property type="match status" value="1"/>
</dbReference>
<evidence type="ECO:0000313" key="16">
    <source>
        <dbReference type="Proteomes" id="UP000468668"/>
    </source>
</evidence>
<dbReference type="Pfam" id="PF05698">
    <property type="entry name" value="Trigger_C"/>
    <property type="match status" value="1"/>
</dbReference>
<dbReference type="AlphaFoldDB" id="A0A6N6NK12"/>